<name>A0AAW1ELG2_ZOAVI</name>
<reference evidence="1 2" key="1">
    <citation type="journal article" date="2024" name="Genome Biol. Evol.">
        <title>Chromosome-level genome assembly of the viviparous eelpout Zoarces viviparus.</title>
        <authorList>
            <person name="Fuhrmann N."/>
            <person name="Brasseur M.V."/>
            <person name="Bakowski C.E."/>
            <person name="Podsiadlowski L."/>
            <person name="Prost S."/>
            <person name="Krehenwinkel H."/>
            <person name="Mayer C."/>
        </authorList>
    </citation>
    <scope>NUCLEOTIDE SEQUENCE [LARGE SCALE GENOMIC DNA]</scope>
    <source>
        <strain evidence="1">NO-MEL_2022_Ind0_liver</strain>
    </source>
</reference>
<proteinExistence type="predicted"/>
<keyword evidence="2" id="KW-1185">Reference proteome</keyword>
<sequence length="96" mass="10200">MSADEAAGPAAHGARAPAALRVQVRSRVAVRLGAVRRGGSERRLQNARAADRADQKQCSHAALCGGVLQSRPAAACYMGMCVWTCTIMLRVAFAYR</sequence>
<accession>A0AAW1ELG2</accession>
<gene>
    <name evidence="1" type="ORF">VZT92_019610</name>
</gene>
<organism evidence="1 2">
    <name type="scientific">Zoarces viviparus</name>
    <name type="common">Viviparous eelpout</name>
    <name type="synonym">Blennius viviparus</name>
    <dbReference type="NCBI Taxonomy" id="48416"/>
    <lineage>
        <taxon>Eukaryota</taxon>
        <taxon>Metazoa</taxon>
        <taxon>Chordata</taxon>
        <taxon>Craniata</taxon>
        <taxon>Vertebrata</taxon>
        <taxon>Euteleostomi</taxon>
        <taxon>Actinopterygii</taxon>
        <taxon>Neopterygii</taxon>
        <taxon>Teleostei</taxon>
        <taxon>Neoteleostei</taxon>
        <taxon>Acanthomorphata</taxon>
        <taxon>Eupercaria</taxon>
        <taxon>Perciformes</taxon>
        <taxon>Cottioidei</taxon>
        <taxon>Zoarcales</taxon>
        <taxon>Zoarcidae</taxon>
        <taxon>Zoarcinae</taxon>
        <taxon>Zoarces</taxon>
    </lineage>
</organism>
<evidence type="ECO:0000313" key="1">
    <source>
        <dbReference type="EMBL" id="KAK9523202.1"/>
    </source>
</evidence>
<protein>
    <submittedName>
        <fullName evidence="1">Uncharacterized protein</fullName>
    </submittedName>
</protein>
<comment type="caution">
    <text evidence="1">The sequence shown here is derived from an EMBL/GenBank/DDBJ whole genome shotgun (WGS) entry which is preliminary data.</text>
</comment>
<dbReference type="Proteomes" id="UP001488805">
    <property type="component" value="Unassembled WGS sequence"/>
</dbReference>
<dbReference type="AlphaFoldDB" id="A0AAW1ELG2"/>
<evidence type="ECO:0000313" key="2">
    <source>
        <dbReference type="Proteomes" id="UP001488805"/>
    </source>
</evidence>
<dbReference type="EMBL" id="JBCEZU010000221">
    <property type="protein sequence ID" value="KAK9523202.1"/>
    <property type="molecule type" value="Genomic_DNA"/>
</dbReference>